<dbReference type="OrthoDB" id="9790239at2"/>
<reference evidence="4" key="1">
    <citation type="submission" date="2015-07" db="EMBL/GenBank/DDBJ databases">
        <title>Draft genome sequence of the purine-degrading Gottschalkia purinilyticum DSM 1384 (formerly Clostridium purinilyticum).</title>
        <authorList>
            <person name="Poehlein A."/>
            <person name="Schiel-Bengelsdorf B."/>
            <person name="Bengelsdorf F.R."/>
            <person name="Daniel R."/>
            <person name="Duerre P."/>
        </authorList>
    </citation>
    <scope>NUCLEOTIDE SEQUENCE [LARGE SCALE GENOMIC DNA]</scope>
    <source>
        <strain evidence="4">DSM 1384</strain>
    </source>
</reference>
<dbReference type="InterPro" id="IPR003583">
    <property type="entry name" value="Hlx-hairpin-Hlx_DNA-bd_motif"/>
</dbReference>
<feature type="transmembrane region" description="Helical" evidence="1">
    <location>
        <begin position="10"/>
        <end position="28"/>
    </location>
</feature>
<dbReference type="GO" id="GO:0015627">
    <property type="term" value="C:type II protein secretion system complex"/>
    <property type="evidence" value="ECO:0007669"/>
    <property type="project" value="TreeGrafter"/>
</dbReference>
<protein>
    <recommendedName>
        <fullName evidence="2">Helix-hairpin-helix DNA-binding motif class 1 domain-containing protein</fullName>
    </recommendedName>
</protein>
<dbReference type="GO" id="GO:0015628">
    <property type="term" value="P:protein secretion by the type II secretion system"/>
    <property type="evidence" value="ECO:0007669"/>
    <property type="project" value="TreeGrafter"/>
</dbReference>
<dbReference type="RefSeq" id="WP_050354412.1">
    <property type="nucleotide sequence ID" value="NZ_LGSS01000003.1"/>
</dbReference>
<proteinExistence type="predicted"/>
<keyword evidence="4" id="KW-1185">Reference proteome</keyword>
<organism evidence="3 4">
    <name type="scientific">Gottschalkia purinilytica</name>
    <name type="common">Clostridium purinilyticum</name>
    <dbReference type="NCBI Taxonomy" id="1503"/>
    <lineage>
        <taxon>Bacteria</taxon>
        <taxon>Bacillati</taxon>
        <taxon>Bacillota</taxon>
        <taxon>Tissierellia</taxon>
        <taxon>Tissierellales</taxon>
        <taxon>Gottschalkiaceae</taxon>
        <taxon>Gottschalkia</taxon>
    </lineage>
</organism>
<dbReference type="GO" id="GO:0006281">
    <property type="term" value="P:DNA repair"/>
    <property type="evidence" value="ECO:0007669"/>
    <property type="project" value="InterPro"/>
</dbReference>
<keyword evidence="1" id="KW-0472">Membrane</keyword>
<name>A0A0L0WD77_GOTPU</name>
<evidence type="ECO:0000259" key="2">
    <source>
        <dbReference type="SMART" id="SM00278"/>
    </source>
</evidence>
<dbReference type="SMART" id="SM00278">
    <property type="entry name" value="HhH1"/>
    <property type="match status" value="2"/>
</dbReference>
<dbReference type="GO" id="GO:0003677">
    <property type="term" value="F:DNA binding"/>
    <property type="evidence" value="ECO:0007669"/>
    <property type="project" value="InterPro"/>
</dbReference>
<dbReference type="Pfam" id="PF12836">
    <property type="entry name" value="HHH_3"/>
    <property type="match status" value="1"/>
</dbReference>
<dbReference type="NCBIfam" id="TIGR00426">
    <property type="entry name" value="competence protein ComEA helix-hairpin-helix repeat region"/>
    <property type="match status" value="1"/>
</dbReference>
<feature type="domain" description="Helix-hairpin-helix DNA-binding motif class 1" evidence="2">
    <location>
        <begin position="199"/>
        <end position="218"/>
    </location>
</feature>
<dbReference type="InterPro" id="IPR010994">
    <property type="entry name" value="RuvA_2-like"/>
</dbReference>
<evidence type="ECO:0000313" key="3">
    <source>
        <dbReference type="EMBL" id="KNF09428.1"/>
    </source>
</evidence>
<keyword evidence="1" id="KW-0812">Transmembrane</keyword>
<dbReference type="AlphaFoldDB" id="A0A0L0WD77"/>
<comment type="caution">
    <text evidence="3">The sequence shown here is derived from an EMBL/GenBank/DDBJ whole genome shotgun (WGS) entry which is preliminary data.</text>
</comment>
<dbReference type="Gene3D" id="1.10.150.310">
    <property type="entry name" value="Tex RuvX-like domain-like"/>
    <property type="match status" value="1"/>
</dbReference>
<sequence>MGHFTKRQQIVILIFGAVIAITLGYKIFNSSQNMTLKSSDYPNDSIENVFIEENNEDRNNSKNEYERNQEKLKNQTIIVHVTGQVRNPGLVTLKYGDRVIDAIDKLGGLTKEADENKINLARKVEDEEQIYIPKIGESEVEINSNTDQTITSNNGSSLGKKVNINTASKDELLTLPGVGEVLADRIIQYRNDNKFSSIEDIINVSGIGKKKYESIKELITIR</sequence>
<feature type="domain" description="Helix-hairpin-helix DNA-binding motif class 1" evidence="2">
    <location>
        <begin position="170"/>
        <end position="189"/>
    </location>
</feature>
<dbReference type="Pfam" id="PF10531">
    <property type="entry name" value="SLBB"/>
    <property type="match status" value="1"/>
</dbReference>
<dbReference type="Gene3D" id="3.10.560.10">
    <property type="entry name" value="Outer membrane lipoprotein wza domain like"/>
    <property type="match status" value="1"/>
</dbReference>
<evidence type="ECO:0000313" key="4">
    <source>
        <dbReference type="Proteomes" id="UP000037267"/>
    </source>
</evidence>
<dbReference type="InterPro" id="IPR051675">
    <property type="entry name" value="Endo/Exo/Phosphatase_dom_1"/>
</dbReference>
<accession>A0A0L0WD77</accession>
<dbReference type="InterPro" id="IPR019554">
    <property type="entry name" value="Soluble_ligand-bd"/>
</dbReference>
<dbReference type="EMBL" id="LGSS01000003">
    <property type="protein sequence ID" value="KNF09428.1"/>
    <property type="molecule type" value="Genomic_DNA"/>
</dbReference>
<dbReference type="STRING" id="1503.CLPU_3c02070"/>
<keyword evidence="1" id="KW-1133">Transmembrane helix</keyword>
<evidence type="ECO:0000256" key="1">
    <source>
        <dbReference type="SAM" id="Phobius"/>
    </source>
</evidence>
<dbReference type="PANTHER" id="PTHR21180:SF32">
    <property type="entry name" value="ENDONUCLEASE_EXONUCLEASE_PHOSPHATASE FAMILY DOMAIN-CONTAINING PROTEIN 1"/>
    <property type="match status" value="1"/>
</dbReference>
<dbReference type="InterPro" id="IPR004509">
    <property type="entry name" value="Competence_ComEA_HhH"/>
</dbReference>
<dbReference type="SUPFAM" id="SSF47781">
    <property type="entry name" value="RuvA domain 2-like"/>
    <property type="match status" value="1"/>
</dbReference>
<dbReference type="PANTHER" id="PTHR21180">
    <property type="entry name" value="ENDONUCLEASE/EXONUCLEASE/PHOSPHATASE FAMILY DOMAIN-CONTAINING PROTEIN 1"/>
    <property type="match status" value="1"/>
</dbReference>
<gene>
    <name evidence="3" type="ORF">CLPU_3c02070</name>
</gene>
<dbReference type="Proteomes" id="UP000037267">
    <property type="component" value="Unassembled WGS sequence"/>
</dbReference>